<accession>A0A2T0ZWI0</accession>
<keyword evidence="10" id="KW-1185">Reference proteome</keyword>
<dbReference type="Proteomes" id="UP000237752">
    <property type="component" value="Unassembled WGS sequence"/>
</dbReference>
<name>A0A2T0ZWI0_9ACTN</name>
<evidence type="ECO:0000256" key="5">
    <source>
        <dbReference type="ARBA" id="ARBA00022989"/>
    </source>
</evidence>
<evidence type="ECO:0000313" key="9">
    <source>
        <dbReference type="EMBL" id="PRZ40709.1"/>
    </source>
</evidence>
<proteinExistence type="inferred from homology"/>
<sequence>MRVVAIIGVDLLAQILAIAAVIGIQFGAVTTASIASMSLLAAALPVGWVVILALTGGYKAGLLSSRHGELRHVFRSALYAAAIGCIAFNSFASGVSQLTVFATVGIALLLMILGRLQIRRIVARAWRADAATTGVVLVGSLASVLDSATRMSESPDSGLRVVGLCVSTPEFEDRESMRPMALPDSYPIASDADLLHIVTEHNAGMVIVTSPGTLGANRIREIAWMLESTDAELMLSTGLGQVADHRMRLQRIGGGSFVSVDQPRYTGVRRVALDIGERAIAALGLIVLSPIIGAIALAVRLDSKGKAFFVQTRVGRGGKTFRMFKFRSMVTDAEVLRDAVVAAENEPDRGPMFKSRNDPRVTRIGRLLRKSSLDELPQLLNVVSGSMALVGPRPALPDEVAQYKGPEIRRLLVKPGITGLWQVSGRSNLSWEQTVNLDLEYVENWSPVMDLSIMSRTLGAVTRSAGAY</sequence>
<dbReference type="AlphaFoldDB" id="A0A2T0ZWI0"/>
<keyword evidence="3 9" id="KW-0808">Transferase</keyword>
<evidence type="ECO:0000256" key="2">
    <source>
        <dbReference type="ARBA" id="ARBA00006464"/>
    </source>
</evidence>
<evidence type="ECO:0000256" key="3">
    <source>
        <dbReference type="ARBA" id="ARBA00022679"/>
    </source>
</evidence>
<evidence type="ECO:0000256" key="4">
    <source>
        <dbReference type="ARBA" id="ARBA00022692"/>
    </source>
</evidence>
<keyword evidence="4 7" id="KW-0812">Transmembrane</keyword>
<feature type="domain" description="Bacterial sugar transferase" evidence="8">
    <location>
        <begin position="278"/>
        <end position="462"/>
    </location>
</feature>
<evidence type="ECO:0000313" key="10">
    <source>
        <dbReference type="Proteomes" id="UP000237752"/>
    </source>
</evidence>
<gene>
    <name evidence="9" type="ORF">CLV47_1146</name>
</gene>
<dbReference type="Pfam" id="PF13727">
    <property type="entry name" value="CoA_binding_3"/>
    <property type="match status" value="1"/>
</dbReference>
<comment type="similarity">
    <text evidence="2">Belongs to the bacterial sugar transferase family.</text>
</comment>
<evidence type="ECO:0000256" key="6">
    <source>
        <dbReference type="ARBA" id="ARBA00023136"/>
    </source>
</evidence>
<keyword evidence="5 7" id="KW-1133">Transmembrane helix</keyword>
<dbReference type="InterPro" id="IPR003362">
    <property type="entry name" value="Bact_transf"/>
</dbReference>
<evidence type="ECO:0000259" key="8">
    <source>
        <dbReference type="Pfam" id="PF02397"/>
    </source>
</evidence>
<feature type="transmembrane region" description="Helical" evidence="7">
    <location>
        <begin position="279"/>
        <end position="299"/>
    </location>
</feature>
<feature type="transmembrane region" description="Helical" evidence="7">
    <location>
        <begin position="34"/>
        <end position="55"/>
    </location>
</feature>
<dbReference type="GO" id="GO:0016020">
    <property type="term" value="C:membrane"/>
    <property type="evidence" value="ECO:0007669"/>
    <property type="project" value="UniProtKB-SubCell"/>
</dbReference>
<dbReference type="Pfam" id="PF02397">
    <property type="entry name" value="Bac_transf"/>
    <property type="match status" value="1"/>
</dbReference>
<keyword evidence="6 7" id="KW-0472">Membrane</keyword>
<dbReference type="GO" id="GO:0016780">
    <property type="term" value="F:phosphotransferase activity, for other substituted phosphate groups"/>
    <property type="evidence" value="ECO:0007669"/>
    <property type="project" value="TreeGrafter"/>
</dbReference>
<organism evidence="9 10">
    <name type="scientific">Antricoccus suffuscus</name>
    <dbReference type="NCBI Taxonomy" id="1629062"/>
    <lineage>
        <taxon>Bacteria</taxon>
        <taxon>Bacillati</taxon>
        <taxon>Actinomycetota</taxon>
        <taxon>Actinomycetes</taxon>
        <taxon>Geodermatophilales</taxon>
        <taxon>Antricoccaceae</taxon>
        <taxon>Antricoccus</taxon>
    </lineage>
</organism>
<comment type="subcellular location">
    <subcellularLocation>
        <location evidence="1">Membrane</location>
        <topology evidence="1">Multi-pass membrane protein</topology>
    </subcellularLocation>
</comment>
<comment type="caution">
    <text evidence="9">The sequence shown here is derived from an EMBL/GenBank/DDBJ whole genome shotgun (WGS) entry which is preliminary data.</text>
</comment>
<protein>
    <submittedName>
        <fullName evidence="9">Exopolysaccharide biosynthesis polyprenyl glycosylphosphotransferase</fullName>
    </submittedName>
</protein>
<evidence type="ECO:0000256" key="1">
    <source>
        <dbReference type="ARBA" id="ARBA00004141"/>
    </source>
</evidence>
<feature type="transmembrane region" description="Helical" evidence="7">
    <location>
        <begin position="76"/>
        <end position="92"/>
    </location>
</feature>
<evidence type="ECO:0000256" key="7">
    <source>
        <dbReference type="SAM" id="Phobius"/>
    </source>
</evidence>
<dbReference type="PANTHER" id="PTHR30576">
    <property type="entry name" value="COLANIC BIOSYNTHESIS UDP-GLUCOSE LIPID CARRIER TRANSFERASE"/>
    <property type="match status" value="1"/>
</dbReference>
<reference evidence="9 10" key="1">
    <citation type="submission" date="2018-03" db="EMBL/GenBank/DDBJ databases">
        <title>Genomic Encyclopedia of Archaeal and Bacterial Type Strains, Phase II (KMG-II): from individual species to whole genera.</title>
        <authorList>
            <person name="Goeker M."/>
        </authorList>
    </citation>
    <scope>NUCLEOTIDE SEQUENCE [LARGE SCALE GENOMIC DNA]</scope>
    <source>
        <strain evidence="9 10">DSM 100065</strain>
    </source>
</reference>
<dbReference type="PANTHER" id="PTHR30576:SF10">
    <property type="entry name" value="SLL5057 PROTEIN"/>
    <property type="match status" value="1"/>
</dbReference>
<dbReference type="NCBIfam" id="TIGR03025">
    <property type="entry name" value="EPS_sugtrans"/>
    <property type="match status" value="1"/>
</dbReference>
<feature type="transmembrane region" description="Helical" evidence="7">
    <location>
        <begin position="98"/>
        <end position="118"/>
    </location>
</feature>
<feature type="transmembrane region" description="Helical" evidence="7">
    <location>
        <begin position="7"/>
        <end position="28"/>
    </location>
</feature>
<dbReference type="InterPro" id="IPR017475">
    <property type="entry name" value="EPS_sugar_tfrase"/>
</dbReference>
<dbReference type="EMBL" id="PVUE01000014">
    <property type="protein sequence ID" value="PRZ40709.1"/>
    <property type="molecule type" value="Genomic_DNA"/>
</dbReference>